<evidence type="ECO:0000313" key="2">
    <source>
        <dbReference type="EMBL" id="EXU96530.1"/>
    </source>
</evidence>
<dbReference type="AlphaFoldDB" id="A0A0A1UP68"/>
<dbReference type="HOGENOM" id="CLU_062260_1_0_1"/>
<dbReference type="OrthoDB" id="3223416at2759"/>
<gene>
    <name evidence="2" type="ORF">X797_010341</name>
</gene>
<feature type="signal peptide" evidence="1">
    <location>
        <begin position="1"/>
        <end position="17"/>
    </location>
</feature>
<organism evidence="2 3">
    <name type="scientific">Metarhizium robertsii</name>
    <dbReference type="NCBI Taxonomy" id="568076"/>
    <lineage>
        <taxon>Eukaryota</taxon>
        <taxon>Fungi</taxon>
        <taxon>Dikarya</taxon>
        <taxon>Ascomycota</taxon>
        <taxon>Pezizomycotina</taxon>
        <taxon>Sordariomycetes</taxon>
        <taxon>Hypocreomycetidae</taxon>
        <taxon>Hypocreales</taxon>
        <taxon>Clavicipitaceae</taxon>
        <taxon>Metarhizium</taxon>
    </lineage>
</organism>
<evidence type="ECO:0000313" key="3">
    <source>
        <dbReference type="Proteomes" id="UP000030151"/>
    </source>
</evidence>
<evidence type="ECO:0000256" key="1">
    <source>
        <dbReference type="SAM" id="SignalP"/>
    </source>
</evidence>
<dbReference type="eggNOG" id="ENOG502S6HE">
    <property type="taxonomic scope" value="Eukaryota"/>
</dbReference>
<feature type="chain" id="PRO_5001981020" description="Small secreted protein" evidence="1">
    <location>
        <begin position="18"/>
        <end position="176"/>
    </location>
</feature>
<protein>
    <recommendedName>
        <fullName evidence="4">Small secreted protein</fullName>
    </recommendedName>
</protein>
<accession>A0A0A1UP68</accession>
<dbReference type="Proteomes" id="UP000030151">
    <property type="component" value="Unassembled WGS sequence"/>
</dbReference>
<sequence>MLPSPLTLASLALPAAAQLSTLTTPYLNLTALAAADGESTLECWQLANPFQQSTESGITGSLQLSLGELANATYSVIPARFDGGFHHAPAFQYVLFMSGLVHISLYRGRDEAWIQGGKYGLIVAADTADRTAHGHLTRYPGAADTVAVSLPIGDRDGFKYTVLHGGSCTQDEMVGI</sequence>
<name>A0A0A1UP68_9HYPO</name>
<dbReference type="EMBL" id="JELW01000048">
    <property type="protein sequence ID" value="EXU96530.1"/>
    <property type="molecule type" value="Genomic_DNA"/>
</dbReference>
<proteinExistence type="predicted"/>
<evidence type="ECO:0008006" key="4">
    <source>
        <dbReference type="Google" id="ProtNLM"/>
    </source>
</evidence>
<comment type="caution">
    <text evidence="2">The sequence shown here is derived from an EMBL/GenBank/DDBJ whole genome shotgun (WGS) entry which is preliminary data.</text>
</comment>
<keyword evidence="1" id="KW-0732">Signal</keyword>
<reference evidence="2 3" key="1">
    <citation type="submission" date="2014-02" db="EMBL/GenBank/DDBJ databases">
        <title>The genome sequence of the entomopathogenic fungus Metarhizium robertsii ARSEF 2575.</title>
        <authorList>
            <person name="Giuliano Garisto Donzelli B."/>
            <person name="Roe B.A."/>
            <person name="Macmil S.L."/>
            <person name="Krasnoff S.B."/>
            <person name="Gibson D.M."/>
        </authorList>
    </citation>
    <scope>NUCLEOTIDE SEQUENCE [LARGE SCALE GENOMIC DNA]</scope>
    <source>
        <strain evidence="2 3">ARSEF 2575</strain>
    </source>
</reference>